<keyword evidence="5" id="KW-1185">Reference proteome</keyword>
<evidence type="ECO:0000256" key="3">
    <source>
        <dbReference type="SAM" id="SignalP"/>
    </source>
</evidence>
<dbReference type="EMBL" id="JARACI010001158">
    <property type="protein sequence ID" value="MDD9207817.1"/>
    <property type="molecule type" value="Genomic_DNA"/>
</dbReference>
<comment type="caution">
    <text evidence="4">The sequence shown here is derived from an EMBL/GenBank/DDBJ whole genome shotgun (WGS) entry which is preliminary data.</text>
</comment>
<dbReference type="Proteomes" id="UP001165561">
    <property type="component" value="Unassembled WGS sequence"/>
</dbReference>
<feature type="compositionally biased region" description="Basic and acidic residues" evidence="2">
    <location>
        <begin position="269"/>
        <end position="310"/>
    </location>
</feature>
<dbReference type="Gene3D" id="6.10.250.3150">
    <property type="match status" value="1"/>
</dbReference>
<feature type="chain" id="PRO_5045171841" description="Peptidase M23" evidence="3">
    <location>
        <begin position="32"/>
        <end position="364"/>
    </location>
</feature>
<evidence type="ECO:0000256" key="1">
    <source>
        <dbReference type="SAM" id="Coils"/>
    </source>
</evidence>
<proteinExistence type="predicted"/>
<organism evidence="4 5">
    <name type="scientific">Georgenia halotolerans</name>
    <dbReference type="NCBI Taxonomy" id="3028317"/>
    <lineage>
        <taxon>Bacteria</taxon>
        <taxon>Bacillati</taxon>
        <taxon>Actinomycetota</taxon>
        <taxon>Actinomycetes</taxon>
        <taxon>Micrococcales</taxon>
        <taxon>Bogoriellaceae</taxon>
        <taxon>Georgenia</taxon>
    </lineage>
</organism>
<name>A0ABT5U0G3_9MICO</name>
<feature type="region of interest" description="Disordered" evidence="2">
    <location>
        <begin position="245"/>
        <end position="329"/>
    </location>
</feature>
<gene>
    <name evidence="4" type="ORF">PU560_15280</name>
</gene>
<sequence length="364" mass="39630">MTHPRRRSVVRTLAALTAGAGLLAGATVAQADTREDLVEQREQVAAEQEELEASLEGVDTELADIYVRLEKANERLPEAEAALAEAEDRLAAAEREKQQVTDRLVLAEAEAESLAGEISAAQDEITGSQDALGELARDTYRGGSSMGSLRVVLDASSTEEFMRQYTVLDTAVRAQTSVIDALEDAAAVSRNREARQQAVAERIAELKDEADAAVVDADAAREEAEARAEEIREIKRTQEELADELEGRRGVIEDDLSQAQATDTELAEEIARIDAENRRKEEEQEAERQAQQEREARAERESRADRDADAASRGGAGTTSRPGGTDGLAFATPVPNPLWVTSPYGMREHPLAGIWWMHDGVDLS</sequence>
<dbReference type="InterPro" id="IPR011055">
    <property type="entry name" value="Dup_hybrid_motif"/>
</dbReference>
<dbReference type="InterPro" id="IPR006311">
    <property type="entry name" value="TAT_signal"/>
</dbReference>
<reference evidence="4" key="1">
    <citation type="submission" date="2023-02" db="EMBL/GenBank/DDBJ databases">
        <title>Georgenia sp.10Sc9-8, isolated from a soil sample collected from the Taklamakan desert.</title>
        <authorList>
            <person name="Liu S."/>
        </authorList>
    </citation>
    <scope>NUCLEOTIDE SEQUENCE</scope>
    <source>
        <strain evidence="4">10Sc9-8</strain>
    </source>
</reference>
<dbReference type="SUPFAM" id="SSF51261">
    <property type="entry name" value="Duplicated hybrid motif"/>
    <property type="match status" value="1"/>
</dbReference>
<dbReference type="PROSITE" id="PS51318">
    <property type="entry name" value="TAT"/>
    <property type="match status" value="1"/>
</dbReference>
<feature type="signal peptide" evidence="3">
    <location>
        <begin position="1"/>
        <end position="31"/>
    </location>
</feature>
<keyword evidence="1" id="KW-0175">Coiled coil</keyword>
<evidence type="ECO:0000313" key="4">
    <source>
        <dbReference type="EMBL" id="MDD9207817.1"/>
    </source>
</evidence>
<evidence type="ECO:0000256" key="2">
    <source>
        <dbReference type="SAM" id="MobiDB-lite"/>
    </source>
</evidence>
<evidence type="ECO:0008006" key="6">
    <source>
        <dbReference type="Google" id="ProtNLM"/>
    </source>
</evidence>
<keyword evidence="3" id="KW-0732">Signal</keyword>
<accession>A0ABT5U0G3</accession>
<evidence type="ECO:0000313" key="5">
    <source>
        <dbReference type="Proteomes" id="UP001165561"/>
    </source>
</evidence>
<protein>
    <recommendedName>
        <fullName evidence="6">Peptidase M23</fullName>
    </recommendedName>
</protein>
<feature type="coiled-coil region" evidence="1">
    <location>
        <begin position="30"/>
        <end position="124"/>
    </location>
</feature>
<feature type="non-terminal residue" evidence="4">
    <location>
        <position position="364"/>
    </location>
</feature>